<dbReference type="SUPFAM" id="SSF55729">
    <property type="entry name" value="Acyl-CoA N-acyltransferases (Nat)"/>
    <property type="match status" value="1"/>
</dbReference>
<feature type="domain" description="N-acetyltransferase" evidence="1">
    <location>
        <begin position="42"/>
        <end position="203"/>
    </location>
</feature>
<dbReference type="InterPro" id="IPR000182">
    <property type="entry name" value="GNAT_dom"/>
</dbReference>
<dbReference type="Proteomes" id="UP001183643">
    <property type="component" value="Unassembled WGS sequence"/>
</dbReference>
<reference evidence="2" key="1">
    <citation type="submission" date="2023-07" db="EMBL/GenBank/DDBJ databases">
        <title>Sequencing the genomes of 1000 actinobacteria strains.</title>
        <authorList>
            <person name="Klenk H.-P."/>
        </authorList>
    </citation>
    <scope>NUCLEOTIDE SEQUENCE</scope>
    <source>
        <strain evidence="2">DSM 44707</strain>
    </source>
</reference>
<dbReference type="GO" id="GO:0016747">
    <property type="term" value="F:acyltransferase activity, transferring groups other than amino-acyl groups"/>
    <property type="evidence" value="ECO:0007669"/>
    <property type="project" value="InterPro"/>
</dbReference>
<accession>A0AAE3YQ12</accession>
<organism evidence="2 3">
    <name type="scientific">Catenuloplanes atrovinosus</name>
    <dbReference type="NCBI Taxonomy" id="137266"/>
    <lineage>
        <taxon>Bacteria</taxon>
        <taxon>Bacillati</taxon>
        <taxon>Actinomycetota</taxon>
        <taxon>Actinomycetes</taxon>
        <taxon>Micromonosporales</taxon>
        <taxon>Micromonosporaceae</taxon>
        <taxon>Catenuloplanes</taxon>
    </lineage>
</organism>
<proteinExistence type="predicted"/>
<dbReference type="EMBL" id="JAVDYB010000001">
    <property type="protein sequence ID" value="MDR7277565.1"/>
    <property type="molecule type" value="Genomic_DNA"/>
</dbReference>
<evidence type="ECO:0000313" key="3">
    <source>
        <dbReference type="Proteomes" id="UP001183643"/>
    </source>
</evidence>
<comment type="caution">
    <text evidence="2">The sequence shown here is derived from an EMBL/GenBank/DDBJ whole genome shotgun (WGS) entry which is preliminary data.</text>
</comment>
<dbReference type="PANTHER" id="PTHR43792">
    <property type="entry name" value="GNAT FAMILY, PUTATIVE (AFU_ORTHOLOGUE AFUA_3G00765)-RELATED-RELATED"/>
    <property type="match status" value="1"/>
</dbReference>
<dbReference type="Pfam" id="PF13302">
    <property type="entry name" value="Acetyltransf_3"/>
    <property type="match status" value="1"/>
</dbReference>
<sequence length="220" mass="23922">MIAGCAAVAGAGLLAVHGGGLAGSQAMPSELHPSYPVRTERLLLRPLTLADTDALVAYRSIPDLCRYVPFNPQNRDDIQTRIKGVFANHALTGEGQNLTLGVELAATGELIGDVILFYHSRLHAGGEVGWILNPAYGGHGYATEAARAMLRLGFEELGLRRIIARIDERNVASARLARRLGMRQEARLVENEFFKGEWTTELDFAMLAAEWFASHADARA</sequence>
<dbReference type="InterPro" id="IPR016181">
    <property type="entry name" value="Acyl_CoA_acyltransferase"/>
</dbReference>
<keyword evidence="3" id="KW-1185">Reference proteome</keyword>
<dbReference type="PROSITE" id="PS51186">
    <property type="entry name" value="GNAT"/>
    <property type="match status" value="1"/>
</dbReference>
<evidence type="ECO:0000313" key="2">
    <source>
        <dbReference type="EMBL" id="MDR7277565.1"/>
    </source>
</evidence>
<gene>
    <name evidence="2" type="ORF">J2S41_004343</name>
</gene>
<dbReference type="PANTHER" id="PTHR43792:SF1">
    <property type="entry name" value="N-ACETYLTRANSFERASE DOMAIN-CONTAINING PROTEIN"/>
    <property type="match status" value="1"/>
</dbReference>
<name>A0AAE3YQ12_9ACTN</name>
<dbReference type="InterPro" id="IPR051531">
    <property type="entry name" value="N-acetyltransferase"/>
</dbReference>
<dbReference type="AlphaFoldDB" id="A0AAE3YQ12"/>
<evidence type="ECO:0000259" key="1">
    <source>
        <dbReference type="PROSITE" id="PS51186"/>
    </source>
</evidence>
<dbReference type="Gene3D" id="3.40.630.30">
    <property type="match status" value="1"/>
</dbReference>
<protein>
    <submittedName>
        <fullName evidence="2">RimJ/RimL family protein N-acetyltransferase</fullName>
    </submittedName>
</protein>
<dbReference type="RefSeq" id="WP_310369945.1">
    <property type="nucleotide sequence ID" value="NZ_JAVDYB010000001.1"/>
</dbReference>